<dbReference type="InterPro" id="IPR019207">
    <property type="entry name" value="DUF2092"/>
</dbReference>
<evidence type="ECO:0000313" key="7">
    <source>
        <dbReference type="Proteomes" id="UP001430954"/>
    </source>
</evidence>
<feature type="signal peptide" evidence="5">
    <location>
        <begin position="1"/>
        <end position="29"/>
    </location>
</feature>
<evidence type="ECO:0000256" key="5">
    <source>
        <dbReference type="SAM" id="SignalP"/>
    </source>
</evidence>
<dbReference type="Gene3D" id="2.50.20.10">
    <property type="entry name" value="Lipoprotein localisation LolA/LolB/LppX"/>
    <property type="match status" value="1"/>
</dbReference>
<feature type="chain" id="PRO_5045444689" evidence="5">
    <location>
        <begin position="30"/>
        <end position="270"/>
    </location>
</feature>
<dbReference type="EMBL" id="JAINZW010000003">
    <property type="protein sequence ID" value="MBZ4039414.1"/>
    <property type="molecule type" value="Genomic_DNA"/>
</dbReference>
<accession>A0ABS7T6A9</accession>
<reference evidence="6 7" key="1">
    <citation type="submission" date="2021-09" db="EMBL/GenBank/DDBJ databases">
        <title>Lysobacter sp. 13A isolated from the river sediment.</title>
        <authorList>
            <person name="Liu H."/>
            <person name="Li S."/>
            <person name="Mao S."/>
        </authorList>
    </citation>
    <scope>NUCLEOTIDE SEQUENCE [LARGE SCALE GENOMIC DNA]</scope>
    <source>
        <strain evidence="6 7">13A</strain>
    </source>
</reference>
<sequence length="270" mass="29622">MRTQPTRRYPSAAASCALLLVAAMAPAPAQEVTAEEDLVVLDTRGVITPEAQAVLDRMTATLNGVSRFEVTARITRDEVLPFGYKLQNNENARMWVERPNRLRLELEGDIKDRTYVYDGAKVTMFAPELNVYSSTAAPATLGELVTVLLDAGVEMPLIDMLYHGNAGSLTEDVRVGLLVGETEIDGVATDHLAFRQPNVDWQLWVQKGAQALPRKLLITTRYAVGEPQYQAVMAWDLTPSINAKSFTFTPPESATEIPYRTQLVASGGTP</sequence>
<evidence type="ECO:0000256" key="3">
    <source>
        <dbReference type="ARBA" id="ARBA00022729"/>
    </source>
</evidence>
<dbReference type="Pfam" id="PF09865">
    <property type="entry name" value="DUF2092"/>
    <property type="match status" value="1"/>
</dbReference>
<dbReference type="SUPFAM" id="SSF89392">
    <property type="entry name" value="Prokaryotic lipoproteins and lipoprotein localization factors"/>
    <property type="match status" value="1"/>
</dbReference>
<keyword evidence="4" id="KW-0653">Protein transport</keyword>
<protein>
    <submittedName>
        <fullName evidence="6">DUF2092 domain-containing protein</fullName>
    </submittedName>
</protein>
<organism evidence="6 7">
    <name type="scientific">Novilysobacter selenitireducens</name>
    <dbReference type="NCBI Taxonomy" id="2872639"/>
    <lineage>
        <taxon>Bacteria</taxon>
        <taxon>Pseudomonadati</taxon>
        <taxon>Pseudomonadota</taxon>
        <taxon>Gammaproteobacteria</taxon>
        <taxon>Lysobacterales</taxon>
        <taxon>Lysobacteraceae</taxon>
        <taxon>Novilysobacter</taxon>
    </lineage>
</organism>
<evidence type="ECO:0000256" key="2">
    <source>
        <dbReference type="ARBA" id="ARBA00022448"/>
    </source>
</evidence>
<comment type="caution">
    <text evidence="6">The sequence shown here is derived from an EMBL/GenBank/DDBJ whole genome shotgun (WGS) entry which is preliminary data.</text>
</comment>
<dbReference type="RefSeq" id="WP_223675874.1">
    <property type="nucleotide sequence ID" value="NZ_JAINZW010000003.1"/>
</dbReference>
<name>A0ABS7T6A9_9GAMM</name>
<evidence type="ECO:0000256" key="4">
    <source>
        <dbReference type="ARBA" id="ARBA00022927"/>
    </source>
</evidence>
<evidence type="ECO:0000313" key="6">
    <source>
        <dbReference type="EMBL" id="MBZ4039414.1"/>
    </source>
</evidence>
<proteinExistence type="predicted"/>
<dbReference type="Proteomes" id="UP001430954">
    <property type="component" value="Unassembled WGS sequence"/>
</dbReference>
<keyword evidence="3 5" id="KW-0732">Signal</keyword>
<dbReference type="InterPro" id="IPR029046">
    <property type="entry name" value="LolA/LolB/LppX"/>
</dbReference>
<keyword evidence="2" id="KW-0813">Transport</keyword>
<evidence type="ECO:0000256" key="1">
    <source>
        <dbReference type="ARBA" id="ARBA00011245"/>
    </source>
</evidence>
<gene>
    <name evidence="6" type="ORF">K6753_07690</name>
</gene>
<keyword evidence="7" id="KW-1185">Reference proteome</keyword>
<comment type="subunit">
    <text evidence="1">Monomer.</text>
</comment>